<feature type="region of interest" description="Disordered" evidence="5">
    <location>
        <begin position="3192"/>
        <end position="3681"/>
    </location>
</feature>
<feature type="domain" description="Pesticidal crystal protein Cry22Aa Ig-like" evidence="8">
    <location>
        <begin position="735"/>
        <end position="809"/>
    </location>
</feature>
<feature type="compositionally biased region" description="Low complexity" evidence="5">
    <location>
        <begin position="3334"/>
        <end position="3346"/>
    </location>
</feature>
<feature type="compositionally biased region" description="Low complexity" evidence="5">
    <location>
        <begin position="3291"/>
        <end position="3303"/>
    </location>
</feature>
<feature type="compositionally biased region" description="Polar residues" evidence="5">
    <location>
        <begin position="3192"/>
        <end position="3202"/>
    </location>
</feature>
<feature type="region of interest" description="Disordered" evidence="5">
    <location>
        <begin position="2057"/>
        <end position="2096"/>
    </location>
</feature>
<feature type="region of interest" description="Disordered" evidence="5">
    <location>
        <begin position="248"/>
        <end position="380"/>
    </location>
</feature>
<dbReference type="InterPro" id="IPR013122">
    <property type="entry name" value="PKD1_2_channel"/>
</dbReference>
<feature type="compositionally biased region" description="Low complexity" evidence="5">
    <location>
        <begin position="3257"/>
        <end position="3283"/>
    </location>
</feature>
<feature type="compositionally biased region" description="Low complexity" evidence="5">
    <location>
        <begin position="3214"/>
        <end position="3229"/>
    </location>
</feature>
<feature type="region of interest" description="Disordered" evidence="5">
    <location>
        <begin position="2869"/>
        <end position="2921"/>
    </location>
</feature>
<dbReference type="Proteomes" id="UP000612055">
    <property type="component" value="Unassembled WGS sequence"/>
</dbReference>
<feature type="compositionally biased region" description="Low complexity" evidence="5">
    <location>
        <begin position="3112"/>
        <end position="3126"/>
    </location>
</feature>
<feature type="compositionally biased region" description="Pro residues" evidence="5">
    <location>
        <begin position="678"/>
        <end position="717"/>
    </location>
</feature>
<feature type="compositionally biased region" description="Pro residues" evidence="5">
    <location>
        <begin position="620"/>
        <end position="638"/>
    </location>
</feature>
<sequence length="4250" mass="425259">MCELQVYGSPSGNPPPPPASPPPPPSAGSLGCQTPSGLIASCSTFGPGSDGTATCANAIMFSGNTANTRVTKSVYPGVDAAVVELSVYTSGFANTYMYEVTVMVAESLENNNIAPYFTSSGATLGSSGIKNSDSATYGPDKAVDGVWNASTTAGQCFSSGPVPGATPYLAVALPSASSLVGVQALLPDGIASLTGNLTVRAGTVAVTAAALLTANAVCGTVGRTVGNPFSAGELVSIPCTASSITSLSLEPTTRPPAAPPESCTAKPTAPKPGSPAAPQSTATQPSTSSPRAAAATAPEPTAPLAAAAEPGTAKPRSCPTSRPASPASCTHAPVSSASISSSRTPGPAPAAFSRAPASPSSTPTASRSHPSPSSTSIPSAVPASHAISAVPAASPAPAALSVSFFSPATTSATPSFTAFPGTALTSTALGFAALASTAPSYPTLAFTAIAFTAVPYAALASTTLPCIAFPCNALASNALPTITLAFTILPHTALTSSALASTALPCTALPYTALPRVPFTDYTFPSTTSPIAPAAPFSTALAPRTDPTLAQGPIPADAAFARAPTAPTSFPCACRPYAPAALAPAVSTNATTAPFTAAPPQPLSPAPPSPAPSLSLFPLNPMPSPMPPSPPLPDPPARPVGFSSMPQPPAAAPGTPLPPPSPPLRPPPATPTGTAGSLPPPPLGPPPPAAVPPPFPPPPRPPPPSPRPPPPPPPPPADLLDFGWSPPPPPPRVQLTLSGPSSVTLEVFTPYVEPGASAVDEREGRVGVRISPTALNTTTATAPGAPLRVTYEASDSSGNTVRRQRLVTVVDSCAAAGTGEFRCSGTLACSVFRSCMSTALPGDSSSTSGATAQSLRPADTLPPVIKVLGSGTPYSAGPGEEGVMDVGYVGEGFTDPGATALDPVPSAAGEATTLMAVPVFSTVLSPQGVEVGSVSTTAPTGNGTGEGVLPYLIRYTAVDEAGNLATPVYRRVYVLCPPPEFACPSDPGAGLTCSTGGACGLHLPFVGNGITTDWSSNDTQATLSTGTGLQLTTTASVSSFSTLSGFVPRLTLNADSVITITQGSSYQPCRGGVTEGCEPGATATLGAPGDLNSQIRACFSPQPYELAGVQPCNITTQVPGNYSISFHLSWPSVGELVVYRVLVVEEACSGERVCSDGRCSVDGVCGMQAAAAEVSSLAASSPTPAVVPPTLLLSTNGVWVPRGVAYRRCAPGSAPTAARPCEPLGSAVSSEGANLTSAIALCPPNNCAKTQCRMHWADRKQPSECGVDTVTAPVGTTFTLRVVVFDSRGANASAERQVTVASPCAPGQTYCALPLRQSGGGGGGGSARRYVCSDLPCAALAAASSAMEGAAAAVAAPRLFLLPGAHADNLSQAESNQTLFLTYGQPAPLSLAPCASFDPSALASCAAVANDTTDGDVTADIITTVQALCDGGSGVSCVGCSVAGLTAGACLPGRYRLSYIVAGSGGATSATLALEAAVEQLSSMVVAMRLYPGGSAAASTDPAAAQAFAAALSANATARNAALELALEVFGVDPGSIRSLALAEAPQVVELSGGQAAAGGGGGAASSVFAVQVVVNVTTGSSYYVDDMSDATGDDTEDAELSRRRRRRLLAPTALPLPGPSSDGVVPSGAVGLVLEAIRSGLLGGGDWSSTYPAAALGGSRRRLQSASGSGVASTGSRTGGVLSHLYGVEEQLDLAVQMLKRRRLQSTVAAPRRRSLQQAAFPPPPPPSTVPLVTGALCGGATPNWTDAEAAAAGLESVGSVAAGCLTPAPDAAAVSLAAVVGAVSDLDRLSRQMAAQEVAMGALMDGLDSKFTARDTAYQTALAALAANATAAFGSLEARAQEALDLVGATAGAQAAADEAPANALVLLQAELNSAQAATTRTLITVSAILDGIGAVGNSTDADLQTYSTCVTGRSKPSAFAFRTRWTSAGSDGAHAGTDGGSGSDGSGRRRQLFTAAGAWAGWRAAGAAVEAPAVARAGQEVAAAAAEAAAPLRMRAHAPSARAPPRLAPAPAAGLAVRLAAPIAAAARWALARLSWLCTPAVSSTQACASTLPASTPGTDRLPGSPSAAATAAASSAAAPPLSSRGRGLLRDAAGAGGGMGSSSLDSDAGSSAGRYVRFSGYSLPSGAGHDYSLWAARDAIRTRTAGLNNRVLAGLMLHQVRRSSAEVRGTTGLDGRICRHTSFRALVVSGDLGGIGVDPVFSIHSSLYNASLNASDFYNMSHGSREIGPGRMPYGFFHERLPSRFAAGYPLLLDTRLSTRRAEEAMTYLRDGSYLSATLTKSLRAVVVTHNPDAQVFGYWRLDCSWAESGTIECRARLLGLPAVSYGEDIKAMQVQHFLPDFFLVLLVLGYLVMTAYDLYQQVMFQKRKHELHRHLEKGSGHDGGSSSDSSDEDEKGKGPGAGVVPGKRRGGRDRRAAHPLARQYRPRMGALLVAYEAALCALMAAAVAVGAVYAVQLSVRDDFTARYEVYDSDSYGKARYFMLRRDEGAAAAALLTSKAAANVSSGGASASSLPVAGEAGRWALPPDAGPLGEAGAMFARVDEMYDTLILYAFLQSLVLAMLLIRFLHYISFQPRLSIIAGTLWRALPDLLHLACVVVLATVMFGAAASLVFGPQEQKLQGMGGGHGADAAGLVTDDNAERTGAEQLLAALLYVLGPLFFVFTLSNFLLAMLAWPFGELKYAVEGKPGVLQDLRRMGGWVWQYRRHGAPKNKRILNFLRAWIPSSPTDQHPTLASLVAQIKARLAARAAKTNGIAHSPHPEDEGAVAPSAAARSRHTGAHVSFADGPAPASAPSKTKGVASRVASGTAEQGPPSPSFLQPKPRPKSGKSLQLRVHGGSKPLDGAAIAQALRAVSRAHFGSLGADDTADEASGAGSGVGAGPQSHGRASSGGPEAAGEMRAAGANGTGNGSADASASGEAGSMAKAANGALLAPITLHSDSGDSEGDSGRTGPATGPGTVTSSVALTGGARAGSTAAGDANTADGAASSGAATASGAAAAPAVAASAGSGSGSTWGALHRVVARVAAPAARPSPSAAAGGSPAASATSGGALSPRPAAADPQALADAVMANLMARFGHQGPAVAATVAAQAGPAEELQAQQSKGGVLRRPAAPGSGPSSTSRRAIRTAGAGSRRASTDAVPDGPGSPAGASAASGEGGRAGVGGIGAAAAGGVPVEDTWAARINVTSYRPDSGRTANSGPRAVRRVGFDSGSSSSSGGEEIYISGPRSGGHALVGAGSVTAAAEPSSPDPFRAPASPTTAAAGGSADSSPSRNSLAARPLPLPIRPLSPSGSASLAGAASVGGRPPSRFANEPSAAAAAGEILPAEVLGPSDLEPSSPTSSSGRAQTPAKASQADWELRRVKPRRWAPPPAAATRGARVITPEATVQTDSEPPLPEMCSLVGLPRPMTARASAAGMARGTAAPEGATKDCSTGLNRSGAGGPPLLPPAMTSPEQRRQNGKDAAGSALGGAGAPSLAAARAWPSSVVRSSSPGLPSLAGMPALPAGQSGALRPLSGGDRSTSPGGRRRTRFEETVGGGLQAQGTSGLYPPSPFASQQHAQDGEEEEDGAGPRVSAWDVASARSRAVTALQAPGRRPRTALASRPDEIVLDEEEAEGRGGGGRAGGGPGGQSGALRETARLKDGHRTSGGEPGPVAEATEAKGDASAASTGHSRHCDTGAGTWWEAAEPSGEQARAGGRAVAEAFNRASAEAAAAVGEDAGGAVSPRTPGGGRRPRQLPSLARLSTLPALDTYVVESPRSAAAAAAARRAADVATVRLLESTVTSLTAHLSAMLAQLLAAIREVQAWNALLAELLAAAAATASDPASATPDRSALLEAVAAALLALASRDPQGLFSRPSELAQPLPDLEVPDAAVLQRQVRQEADLAVALNAMASLRLLRRNFSTAAGRWHPGAGEPMLPGALATLRRDASGARTAAAVVAALGRQGSPVRPLATALPPATAVGGGEGQVLMAALERELEARMGGAGSLLQQSGSLRRLAEGVVAEEVAHRERRIGAAVLAALARLTGVGGGGGGIASTAASPPLDGAASLDHEYGGYGLAVGTSGAAGGTGSVAIHGGELASGPSITLARRRRGWGVRRRSIAAARARQDAAEAAEAADDLSAALAALAPPPGSDAASGSLPLPLLLPQPALMQARSWGSGRLRSASPSRRHPRAEQIRSPSSPRGASRGTPHMTVNALALADAEESRSTVGDAELLVLGPPSPAREGAVRVPSRLGNGSSRFGRDA</sequence>
<feature type="region of interest" description="Disordered" evidence="5">
    <location>
        <begin position="596"/>
        <end position="733"/>
    </location>
</feature>
<keyword evidence="4 6" id="KW-0472">Membrane</keyword>
<feature type="transmembrane region" description="Helical" evidence="6">
    <location>
        <begin position="2553"/>
        <end position="2575"/>
    </location>
</feature>
<evidence type="ECO:0000313" key="9">
    <source>
        <dbReference type="EMBL" id="KAG2499887.1"/>
    </source>
</evidence>
<feature type="transmembrane region" description="Helical" evidence="6">
    <location>
        <begin position="2595"/>
        <end position="2617"/>
    </location>
</feature>
<feature type="region of interest" description="Disordered" evidence="5">
    <location>
        <begin position="4161"/>
        <end position="4250"/>
    </location>
</feature>
<feature type="compositionally biased region" description="Low complexity" evidence="5">
    <location>
        <begin position="3476"/>
        <end position="3488"/>
    </location>
</feature>
<feature type="compositionally biased region" description="Low complexity" evidence="5">
    <location>
        <begin position="3719"/>
        <end position="3730"/>
    </location>
</feature>
<feature type="compositionally biased region" description="Low complexity" evidence="5">
    <location>
        <begin position="3411"/>
        <end position="3426"/>
    </location>
</feature>
<dbReference type="GO" id="GO:0016020">
    <property type="term" value="C:membrane"/>
    <property type="evidence" value="ECO:0007669"/>
    <property type="project" value="UniProtKB-SubCell"/>
</dbReference>
<dbReference type="InterPro" id="IPR013783">
    <property type="entry name" value="Ig-like_fold"/>
</dbReference>
<feature type="compositionally biased region" description="Low complexity" evidence="5">
    <location>
        <begin position="349"/>
        <end position="380"/>
    </location>
</feature>
<proteinExistence type="predicted"/>
<comment type="caution">
    <text evidence="9">The sequence shown here is derived from an EMBL/GenBank/DDBJ whole genome shotgun (WGS) entry which is preliminary data.</text>
</comment>
<feature type="transmembrane region" description="Helical" evidence="6">
    <location>
        <begin position="2655"/>
        <end position="2679"/>
    </location>
</feature>
<dbReference type="Pfam" id="PF08016">
    <property type="entry name" value="PKD_channel"/>
    <property type="match status" value="1"/>
</dbReference>
<evidence type="ECO:0008006" key="11">
    <source>
        <dbReference type="Google" id="ProtNLM"/>
    </source>
</evidence>
<feature type="compositionally biased region" description="Basic residues" evidence="5">
    <location>
        <begin position="2411"/>
        <end position="2422"/>
    </location>
</feature>
<evidence type="ECO:0000256" key="3">
    <source>
        <dbReference type="ARBA" id="ARBA00022989"/>
    </source>
</evidence>
<dbReference type="OrthoDB" id="536369at2759"/>
<feature type="compositionally biased region" description="Low complexity" evidence="5">
    <location>
        <begin position="4182"/>
        <end position="4193"/>
    </location>
</feature>
<feature type="compositionally biased region" description="Pro residues" evidence="5">
    <location>
        <begin position="646"/>
        <end position="670"/>
    </location>
</feature>
<feature type="compositionally biased region" description="Basic and acidic residues" evidence="5">
    <location>
        <begin position="3639"/>
        <end position="3650"/>
    </location>
</feature>
<keyword evidence="10" id="KW-1185">Reference proteome</keyword>
<name>A0A836C5N3_9CHLO</name>
<feature type="compositionally biased region" description="Low complexity" evidence="5">
    <location>
        <begin position="276"/>
        <end position="313"/>
    </location>
</feature>
<gene>
    <name evidence="9" type="ORF">HYH03_002176</name>
</gene>
<feature type="region of interest" description="Disordered" evidence="5">
    <location>
        <begin position="3719"/>
        <end position="3740"/>
    </location>
</feature>
<evidence type="ECO:0000256" key="6">
    <source>
        <dbReference type="SAM" id="Phobius"/>
    </source>
</evidence>
<feature type="compositionally biased region" description="Low complexity" evidence="5">
    <location>
        <begin position="2068"/>
        <end position="2096"/>
    </location>
</feature>
<evidence type="ECO:0000256" key="2">
    <source>
        <dbReference type="ARBA" id="ARBA00022692"/>
    </source>
</evidence>
<feature type="compositionally biased region" description="Pro residues" evidence="5">
    <location>
        <begin position="597"/>
        <end position="611"/>
    </location>
</feature>
<feature type="region of interest" description="Disordered" evidence="5">
    <location>
        <begin position="2940"/>
        <end position="2969"/>
    </location>
</feature>
<dbReference type="EMBL" id="JAEHOE010000005">
    <property type="protein sequence ID" value="KAG2499887.1"/>
    <property type="molecule type" value="Genomic_DNA"/>
</dbReference>
<keyword evidence="3 6" id="KW-1133">Transmembrane helix</keyword>
<feature type="compositionally biased region" description="Low complexity" evidence="5">
    <location>
        <begin position="3518"/>
        <end position="3527"/>
    </location>
</feature>
<evidence type="ECO:0000256" key="5">
    <source>
        <dbReference type="SAM" id="MobiDB-lite"/>
    </source>
</evidence>
<evidence type="ECO:0000259" key="8">
    <source>
        <dbReference type="Pfam" id="PF16403"/>
    </source>
</evidence>
<evidence type="ECO:0000256" key="4">
    <source>
        <dbReference type="ARBA" id="ARBA00023136"/>
    </source>
</evidence>
<accession>A0A836C5N3</accession>
<protein>
    <recommendedName>
        <fullName evidence="11">Polycystin cation channel PKD1/PKD2 domain-containing protein</fullName>
    </recommendedName>
</protein>
<evidence type="ECO:0000259" key="7">
    <source>
        <dbReference type="Pfam" id="PF08016"/>
    </source>
</evidence>
<dbReference type="InterPro" id="IPR032179">
    <property type="entry name" value="Cry22Aa_Ig-like"/>
</dbReference>
<feature type="compositionally biased region" description="Pro residues" evidence="5">
    <location>
        <begin position="12"/>
        <end position="26"/>
    </location>
</feature>
<evidence type="ECO:0000313" key="10">
    <source>
        <dbReference type="Proteomes" id="UP000612055"/>
    </source>
</evidence>
<feature type="region of interest" description="Disordered" evidence="5">
    <location>
        <begin position="2754"/>
        <end position="2844"/>
    </location>
</feature>
<organism evidence="9 10">
    <name type="scientific">Edaphochlamys debaryana</name>
    <dbReference type="NCBI Taxonomy" id="47281"/>
    <lineage>
        <taxon>Eukaryota</taxon>
        <taxon>Viridiplantae</taxon>
        <taxon>Chlorophyta</taxon>
        <taxon>core chlorophytes</taxon>
        <taxon>Chlorophyceae</taxon>
        <taxon>CS clade</taxon>
        <taxon>Chlamydomonadales</taxon>
        <taxon>Chlamydomonadales incertae sedis</taxon>
        <taxon>Edaphochlamys</taxon>
    </lineage>
</organism>
<keyword evidence="2 6" id="KW-0812">Transmembrane</keyword>
<feature type="domain" description="Polycystin cation channel PKD1/PKD2" evidence="7">
    <location>
        <begin position="2543"/>
        <end position="2683"/>
    </location>
</feature>
<feature type="region of interest" description="Disordered" evidence="5">
    <location>
        <begin position="2379"/>
        <end position="2424"/>
    </location>
</feature>
<comment type="subcellular location">
    <subcellularLocation>
        <location evidence="1">Membrane</location>
        <topology evidence="1">Multi-pass membrane protein</topology>
    </subcellularLocation>
</comment>
<dbReference type="Gene3D" id="2.60.40.10">
    <property type="entry name" value="Immunoglobulins"/>
    <property type="match status" value="1"/>
</dbReference>
<feature type="region of interest" description="Disordered" evidence="5">
    <location>
        <begin position="1"/>
        <end position="30"/>
    </location>
</feature>
<feature type="compositionally biased region" description="Gly residues" evidence="5">
    <location>
        <begin position="3620"/>
        <end position="3634"/>
    </location>
</feature>
<evidence type="ECO:0000256" key="1">
    <source>
        <dbReference type="ARBA" id="ARBA00004141"/>
    </source>
</evidence>
<dbReference type="Pfam" id="PF16403">
    <property type="entry name" value="Bact_surface_Ig-like"/>
    <property type="match status" value="1"/>
</dbReference>
<feature type="transmembrane region" description="Helical" evidence="6">
    <location>
        <begin position="2437"/>
        <end position="2460"/>
    </location>
</feature>
<feature type="region of interest" description="Disordered" evidence="5">
    <location>
        <begin position="3098"/>
        <end position="3162"/>
    </location>
</feature>
<feature type="region of interest" description="Disordered" evidence="5">
    <location>
        <begin position="3035"/>
        <end position="3062"/>
    </location>
</feature>
<feature type="compositionally biased region" description="Low complexity" evidence="5">
    <location>
        <begin position="3143"/>
        <end position="3158"/>
    </location>
</feature>
<reference evidence="9" key="1">
    <citation type="journal article" date="2020" name="bioRxiv">
        <title>Comparative genomics of Chlamydomonas.</title>
        <authorList>
            <person name="Craig R.J."/>
            <person name="Hasan A.R."/>
            <person name="Ness R.W."/>
            <person name="Keightley P.D."/>
        </authorList>
    </citation>
    <scope>NUCLEOTIDE SEQUENCE</scope>
    <source>
        <strain evidence="9">CCAP 11/70</strain>
    </source>
</reference>